<dbReference type="AlphaFoldDB" id="A0A1Y0CQG6"/>
<feature type="transmembrane region" description="Helical" evidence="8">
    <location>
        <begin position="184"/>
        <end position="203"/>
    </location>
</feature>
<name>A0A1Y0CQG6_9BACI</name>
<evidence type="ECO:0000256" key="8">
    <source>
        <dbReference type="SAM" id="Phobius"/>
    </source>
</evidence>
<sequence>MKGIGKVFWISVIIAALFVLIGVIFPEPFSEGMNQANSFILNAFGWFYQLAATFFLLFALFLIFSKYGKIKLGKDKDLPDYSTLTWFAMLFSAGMGIGLVFYGVAEPISHFTTPPLGEGGTSASAKLGLRYTFLHWGFHAWAIYATIALSIAYFKFRKDAPGLMSATLYPILGEKTNGAFGKTVDIVAVFATVFGVCASLGLGAQQINGGLNYLFGIPNNFTIQLIIMAIVTVLFIVSAGTGLSKGIKYLSNTNMILATLLLFAVLFIGPTTFLLNLFTTTLGDYIQNLPSMGLRLAPFNNENAEWIEGWTIFYWAWWISWSPFVGTFIARVSKGRTVREFVIAVLLVPTLVCAFWFSVFGGTGIHMELFEGAQVSAQSFETGLFYVYKLLPFGTVLSIITILLIATFFITSADSATFVLGMQTTNGDINPPFFVKLTWGLILSASAVVLMYTGGLEGLQTAIIVSAFPLTFVLLMMAFAIVKAFRLEVKGKVPLKKTKEN</sequence>
<feature type="transmembrane region" description="Helical" evidence="8">
    <location>
        <begin position="84"/>
        <end position="105"/>
    </location>
</feature>
<evidence type="ECO:0000256" key="3">
    <source>
        <dbReference type="ARBA" id="ARBA00022448"/>
    </source>
</evidence>
<protein>
    <submittedName>
        <fullName evidence="10">BCCT family transporter</fullName>
    </submittedName>
    <submittedName>
        <fullName evidence="9">Glycine/betaine ABC transporter permease</fullName>
    </submittedName>
</protein>
<dbReference type="InterPro" id="IPR018093">
    <property type="entry name" value="BCCT_CS"/>
</dbReference>
<dbReference type="KEGG" id="bhk:B4U37_14245"/>
<dbReference type="Proteomes" id="UP000323393">
    <property type="component" value="Unassembled WGS sequence"/>
</dbReference>
<gene>
    <name evidence="9" type="ORF">B4U37_14245</name>
    <name evidence="10" type="ORF">FZC74_16005</name>
</gene>
<dbReference type="InterPro" id="IPR000060">
    <property type="entry name" value="BCCT_transptr"/>
</dbReference>
<dbReference type="PANTHER" id="PTHR30047:SF7">
    <property type="entry name" value="HIGH-AFFINITY CHOLINE TRANSPORT PROTEIN"/>
    <property type="match status" value="1"/>
</dbReference>
<keyword evidence="4" id="KW-1003">Cell membrane</keyword>
<dbReference type="GO" id="GO:0005886">
    <property type="term" value="C:plasma membrane"/>
    <property type="evidence" value="ECO:0007669"/>
    <property type="project" value="UniProtKB-SubCell"/>
</dbReference>
<evidence type="ECO:0000313" key="9">
    <source>
        <dbReference type="EMBL" id="ART77137.1"/>
    </source>
</evidence>
<evidence type="ECO:0000256" key="2">
    <source>
        <dbReference type="ARBA" id="ARBA00005658"/>
    </source>
</evidence>
<accession>A0A1Y0CQG6</accession>
<proteinExistence type="inferred from homology"/>
<feature type="transmembrane region" description="Helical" evidence="8">
    <location>
        <begin position="255"/>
        <end position="278"/>
    </location>
</feature>
<feature type="transmembrane region" description="Helical" evidence="8">
    <location>
        <begin position="385"/>
        <end position="412"/>
    </location>
</feature>
<keyword evidence="11" id="KW-1185">Reference proteome</keyword>
<evidence type="ECO:0000313" key="12">
    <source>
        <dbReference type="Proteomes" id="UP000323393"/>
    </source>
</evidence>
<dbReference type="PROSITE" id="PS01303">
    <property type="entry name" value="BCCT"/>
    <property type="match status" value="1"/>
</dbReference>
<dbReference type="PANTHER" id="PTHR30047">
    <property type="entry name" value="HIGH-AFFINITY CHOLINE TRANSPORT PROTEIN-RELATED"/>
    <property type="match status" value="1"/>
</dbReference>
<keyword evidence="5 8" id="KW-0812">Transmembrane</keyword>
<feature type="transmembrane region" description="Helical" evidence="8">
    <location>
        <begin position="223"/>
        <end position="243"/>
    </location>
</feature>
<dbReference type="GO" id="GO:0022857">
    <property type="term" value="F:transmembrane transporter activity"/>
    <property type="evidence" value="ECO:0007669"/>
    <property type="project" value="InterPro"/>
</dbReference>
<evidence type="ECO:0000256" key="7">
    <source>
        <dbReference type="ARBA" id="ARBA00023136"/>
    </source>
</evidence>
<evidence type="ECO:0000256" key="5">
    <source>
        <dbReference type="ARBA" id="ARBA00022692"/>
    </source>
</evidence>
<reference evidence="9 11" key="1">
    <citation type="submission" date="2017-04" db="EMBL/GenBank/DDBJ databases">
        <title>Complete Genome Sequence of the Bacillus horikoshii 20a strain from Cuatro Cienegas, Coahuila, Mexico.</title>
        <authorList>
            <person name="Zarza E."/>
            <person name="Alcaraz L.D."/>
            <person name="Aguilar-Salinas B."/>
            <person name="Islas A."/>
            <person name="Olmedo-Alvarez G."/>
        </authorList>
    </citation>
    <scope>NUCLEOTIDE SEQUENCE [LARGE SCALE GENOMIC DNA]</scope>
    <source>
        <strain evidence="9 11">20a</strain>
    </source>
</reference>
<evidence type="ECO:0000313" key="11">
    <source>
        <dbReference type="Proteomes" id="UP000195573"/>
    </source>
</evidence>
<feature type="transmembrane region" description="Helical" evidence="8">
    <location>
        <begin position="342"/>
        <end position="365"/>
    </location>
</feature>
<keyword evidence="3" id="KW-0813">Transport</keyword>
<feature type="transmembrane region" description="Helical" evidence="8">
    <location>
        <begin position="46"/>
        <end position="64"/>
    </location>
</feature>
<feature type="transmembrane region" description="Helical" evidence="8">
    <location>
        <begin position="7"/>
        <end position="26"/>
    </location>
</feature>
<feature type="transmembrane region" description="Helical" evidence="8">
    <location>
        <begin position="133"/>
        <end position="154"/>
    </location>
</feature>
<dbReference type="NCBIfam" id="TIGR00842">
    <property type="entry name" value="bcct"/>
    <property type="match status" value="1"/>
</dbReference>
<keyword evidence="6 8" id="KW-1133">Transmembrane helix</keyword>
<evidence type="ECO:0000256" key="1">
    <source>
        <dbReference type="ARBA" id="ARBA00004651"/>
    </source>
</evidence>
<feature type="transmembrane region" description="Helical" evidence="8">
    <location>
        <begin position="459"/>
        <end position="482"/>
    </location>
</feature>
<dbReference type="RefSeq" id="WP_088018764.1">
    <property type="nucleotide sequence ID" value="NZ_CP020880.1"/>
</dbReference>
<dbReference type="GeneID" id="96739581"/>
<organism evidence="10 12">
    <name type="scientific">Sutcliffiella horikoshii</name>
    <dbReference type="NCBI Taxonomy" id="79883"/>
    <lineage>
        <taxon>Bacteria</taxon>
        <taxon>Bacillati</taxon>
        <taxon>Bacillota</taxon>
        <taxon>Bacilli</taxon>
        <taxon>Bacillales</taxon>
        <taxon>Bacillaceae</taxon>
        <taxon>Sutcliffiella</taxon>
    </lineage>
</organism>
<evidence type="ECO:0000313" key="10">
    <source>
        <dbReference type="EMBL" id="TYS57538.1"/>
    </source>
</evidence>
<dbReference type="Pfam" id="PF02028">
    <property type="entry name" value="BCCT"/>
    <property type="match status" value="1"/>
</dbReference>
<dbReference type="EMBL" id="CP020880">
    <property type="protein sequence ID" value="ART77137.1"/>
    <property type="molecule type" value="Genomic_DNA"/>
</dbReference>
<feature type="transmembrane region" description="Helical" evidence="8">
    <location>
        <begin position="433"/>
        <end position="453"/>
    </location>
</feature>
<evidence type="ECO:0000256" key="4">
    <source>
        <dbReference type="ARBA" id="ARBA00022475"/>
    </source>
</evidence>
<dbReference type="EMBL" id="VTEU01000007">
    <property type="protein sequence ID" value="TYS57538.1"/>
    <property type="molecule type" value="Genomic_DNA"/>
</dbReference>
<comment type="subcellular location">
    <subcellularLocation>
        <location evidence="1">Cell membrane</location>
        <topology evidence="1">Multi-pass membrane protein</topology>
    </subcellularLocation>
</comment>
<comment type="similarity">
    <text evidence="2">Belongs to the BCCT transporter (TC 2.A.15) family.</text>
</comment>
<evidence type="ECO:0000256" key="6">
    <source>
        <dbReference type="ARBA" id="ARBA00022989"/>
    </source>
</evidence>
<feature type="transmembrane region" description="Helical" evidence="8">
    <location>
        <begin position="312"/>
        <end position="330"/>
    </location>
</feature>
<dbReference type="Proteomes" id="UP000195573">
    <property type="component" value="Chromosome"/>
</dbReference>
<reference evidence="10 12" key="2">
    <citation type="submission" date="2019-08" db="EMBL/GenBank/DDBJ databases">
        <title>Bacillus genomes from the desert of Cuatro Cienegas, Coahuila.</title>
        <authorList>
            <person name="Olmedo-Alvarez G."/>
        </authorList>
    </citation>
    <scope>NUCLEOTIDE SEQUENCE [LARGE SCALE GENOMIC DNA]</scope>
    <source>
        <strain evidence="10 12">CH88_3T</strain>
    </source>
</reference>
<keyword evidence="7 8" id="KW-0472">Membrane</keyword>